<dbReference type="InterPro" id="IPR006061">
    <property type="entry name" value="SBP_1_CS"/>
</dbReference>
<keyword evidence="7" id="KW-1185">Reference proteome</keyword>
<evidence type="ECO:0000256" key="2">
    <source>
        <dbReference type="ARBA" id="ARBA00022448"/>
    </source>
</evidence>
<dbReference type="GO" id="GO:0055085">
    <property type="term" value="P:transmembrane transport"/>
    <property type="evidence" value="ECO:0007669"/>
    <property type="project" value="InterPro"/>
</dbReference>
<dbReference type="GO" id="GO:0055052">
    <property type="term" value="C:ATP-binding cassette (ABC) transporter complex, substrate-binding subunit-containing"/>
    <property type="evidence" value="ECO:0007669"/>
    <property type="project" value="TreeGrafter"/>
</dbReference>
<feature type="compositionally biased region" description="Low complexity" evidence="4">
    <location>
        <begin position="29"/>
        <end position="45"/>
    </location>
</feature>
<evidence type="ECO:0000256" key="3">
    <source>
        <dbReference type="ARBA" id="ARBA00022729"/>
    </source>
</evidence>
<gene>
    <name evidence="6" type="ORF">SY83_22230</name>
</gene>
<dbReference type="EMBL" id="CP011388">
    <property type="protein sequence ID" value="ANE48549.1"/>
    <property type="molecule type" value="Genomic_DNA"/>
</dbReference>
<dbReference type="PATRIC" id="fig|1178515.4.peg.4507"/>
<dbReference type="AlphaFoldDB" id="A0A172TN83"/>
<feature type="region of interest" description="Disordered" evidence="4">
    <location>
        <begin position="29"/>
        <end position="52"/>
    </location>
</feature>
<dbReference type="STRING" id="1178515.SY83_22230"/>
<keyword evidence="3 5" id="KW-0732">Signal</keyword>
<evidence type="ECO:0000256" key="1">
    <source>
        <dbReference type="ARBA" id="ARBA00008520"/>
    </source>
</evidence>
<dbReference type="SUPFAM" id="SSF53850">
    <property type="entry name" value="Periplasmic binding protein-like II"/>
    <property type="match status" value="1"/>
</dbReference>
<dbReference type="OrthoDB" id="9763054at2"/>
<comment type="similarity">
    <text evidence="1">Belongs to the bacterial solute-binding protein 1 family.</text>
</comment>
<organism evidence="6 7">
    <name type="scientific">Paenibacillus swuensis</name>
    <dbReference type="NCBI Taxonomy" id="1178515"/>
    <lineage>
        <taxon>Bacteria</taxon>
        <taxon>Bacillati</taxon>
        <taxon>Bacillota</taxon>
        <taxon>Bacilli</taxon>
        <taxon>Bacillales</taxon>
        <taxon>Paenibacillaceae</taxon>
        <taxon>Paenibacillus</taxon>
    </lineage>
</organism>
<dbReference type="InterPro" id="IPR006059">
    <property type="entry name" value="SBP"/>
</dbReference>
<proteinExistence type="inferred from homology"/>
<dbReference type="GO" id="GO:0042956">
    <property type="term" value="P:maltodextrin transmembrane transport"/>
    <property type="evidence" value="ECO:0007669"/>
    <property type="project" value="TreeGrafter"/>
</dbReference>
<dbReference type="Proteomes" id="UP000076927">
    <property type="component" value="Chromosome"/>
</dbReference>
<dbReference type="GO" id="GO:1901982">
    <property type="term" value="F:maltose binding"/>
    <property type="evidence" value="ECO:0007669"/>
    <property type="project" value="TreeGrafter"/>
</dbReference>
<evidence type="ECO:0000313" key="7">
    <source>
        <dbReference type="Proteomes" id="UP000076927"/>
    </source>
</evidence>
<protein>
    <submittedName>
        <fullName evidence="6">ABC transporter substrate-binding protein</fullName>
    </submittedName>
</protein>
<feature type="chain" id="PRO_5039405197" evidence="5">
    <location>
        <begin position="20"/>
        <end position="443"/>
    </location>
</feature>
<sequence length="443" mass="48958">MKKWSLMSLVFVMLIGLLAGCGSNNNNGGNAAKGTNETTNSGNTETPKEEPKKDVTLKIFNFKVEIAEAMNKMKAEYEAANPGVKLEIESVGGGADYGAALKAKVASGETPDIFNNGGYNEMNTWMEHLEDLSDQPWVADVVDAAKEPMTKDGKMYGMPMNLEGYGFLYNKDLFTKAGVTELPKTLTQLEEAAKKLEAAGITPFANGYQEWWILGIHNLNVAFANQASPDEFIKGLNEGTSKIKGNESFNNWSKLLDMTVKYGNKNPLTTDYNTQVTLFASGKAAMMQQGNWTQVQIDGIDPNLNLGVLPMPISEDAAANDKLYVGVPNNWVVNKNSKVKEEAKQFLNWLVTSEEGKKYIVNEFKFIPAFKSIEVTDQTVLGDIATDIITYSKEGKTLSWNWFKYPDGATQEFGSAMQAYIAKKSDKDGMFDAFQKTWDNLKK</sequence>
<evidence type="ECO:0000313" key="6">
    <source>
        <dbReference type="EMBL" id="ANE48549.1"/>
    </source>
</evidence>
<dbReference type="KEGG" id="pswu:SY83_22230"/>
<dbReference type="PROSITE" id="PS51257">
    <property type="entry name" value="PROKAR_LIPOPROTEIN"/>
    <property type="match status" value="1"/>
</dbReference>
<dbReference type="RefSeq" id="WP_068610545.1">
    <property type="nucleotide sequence ID" value="NZ_CP011388.1"/>
</dbReference>
<evidence type="ECO:0000256" key="5">
    <source>
        <dbReference type="SAM" id="SignalP"/>
    </source>
</evidence>
<reference evidence="6 7" key="1">
    <citation type="submission" date="2015-01" db="EMBL/GenBank/DDBJ databases">
        <title>Paenibacillus swuensis/DY6/whole genome sequencing.</title>
        <authorList>
            <person name="Kim M.K."/>
            <person name="Srinivasan S."/>
            <person name="Lee J.-J."/>
        </authorList>
    </citation>
    <scope>NUCLEOTIDE SEQUENCE [LARGE SCALE GENOMIC DNA]</scope>
    <source>
        <strain evidence="6 7">DY6</strain>
    </source>
</reference>
<dbReference type="GO" id="GO:0015768">
    <property type="term" value="P:maltose transport"/>
    <property type="evidence" value="ECO:0007669"/>
    <property type="project" value="TreeGrafter"/>
</dbReference>
<dbReference type="Pfam" id="PF01547">
    <property type="entry name" value="SBP_bac_1"/>
    <property type="match status" value="1"/>
</dbReference>
<feature type="signal peptide" evidence="5">
    <location>
        <begin position="1"/>
        <end position="19"/>
    </location>
</feature>
<evidence type="ECO:0000256" key="4">
    <source>
        <dbReference type="SAM" id="MobiDB-lite"/>
    </source>
</evidence>
<accession>A0A172TN83</accession>
<name>A0A172TN83_9BACL</name>
<dbReference type="PROSITE" id="PS01037">
    <property type="entry name" value="SBP_BACTERIAL_1"/>
    <property type="match status" value="1"/>
</dbReference>
<keyword evidence="2" id="KW-0813">Transport</keyword>
<dbReference type="PANTHER" id="PTHR30061">
    <property type="entry name" value="MALTOSE-BINDING PERIPLASMIC PROTEIN"/>
    <property type="match status" value="1"/>
</dbReference>
<dbReference type="Gene3D" id="3.40.190.10">
    <property type="entry name" value="Periplasmic binding protein-like II"/>
    <property type="match status" value="2"/>
</dbReference>
<dbReference type="PANTHER" id="PTHR30061:SF50">
    <property type="entry name" value="MALTOSE_MALTODEXTRIN-BINDING PERIPLASMIC PROTEIN"/>
    <property type="match status" value="1"/>
</dbReference>